<protein>
    <recommendedName>
        <fullName evidence="2">C2 domain-containing protein</fullName>
    </recommendedName>
</protein>
<evidence type="ECO:0000313" key="4">
    <source>
        <dbReference type="Proteomes" id="UP000467841"/>
    </source>
</evidence>
<dbReference type="InterPro" id="IPR035892">
    <property type="entry name" value="C2_domain_sf"/>
</dbReference>
<proteinExistence type="predicted"/>
<dbReference type="PANTHER" id="PTHR32246:SF130">
    <property type="entry name" value="CALCIUM-DEPENDENT LIPID-BINDING (CALB DOMAIN) FAMILY PROTEIN"/>
    <property type="match status" value="1"/>
</dbReference>
<evidence type="ECO:0000313" key="3">
    <source>
        <dbReference type="EMBL" id="CAA7057586.1"/>
    </source>
</evidence>
<dbReference type="CDD" id="cd04051">
    <property type="entry name" value="C2_SRC2_like"/>
    <property type="match status" value="1"/>
</dbReference>
<sequence>MATLTLELNINSASNLANVNLMSKMDVYAHVTIHGDYTQKKQKVKTAVDRSGGSNPTWNHAVKFSVNETLARDGRSLVIMRLISRRLLGNKDIGAVKIPLLELLNAITPSINGDANGKEMAFVTYQVKSTSGKRKGSLNFSYRFTTPPVNSDLPVTVNRAVSFQGIANPRPSQIEHSRSAPPELTTKYRPLSKPSYQKDSGNKKHQIAVRSMFDPPLPVSYGAGSSPYEKSGYAYRHAPQSQSYISPPATSHQGYAPYSYLPPSPPGYGYGYPSKGIGLGLGLGAGLLGGLMMGDLVSDVANYYDL</sequence>
<reference evidence="3" key="1">
    <citation type="submission" date="2020-01" db="EMBL/GenBank/DDBJ databases">
        <authorList>
            <person name="Mishra B."/>
        </authorList>
    </citation>
    <scope>NUCLEOTIDE SEQUENCE [LARGE SCALE GENOMIC DNA]</scope>
</reference>
<dbReference type="AlphaFoldDB" id="A0A6D2KKY4"/>
<accession>A0A6D2KKY4</accession>
<organism evidence="3 4">
    <name type="scientific">Microthlaspi erraticum</name>
    <dbReference type="NCBI Taxonomy" id="1685480"/>
    <lineage>
        <taxon>Eukaryota</taxon>
        <taxon>Viridiplantae</taxon>
        <taxon>Streptophyta</taxon>
        <taxon>Embryophyta</taxon>
        <taxon>Tracheophyta</taxon>
        <taxon>Spermatophyta</taxon>
        <taxon>Magnoliopsida</taxon>
        <taxon>eudicotyledons</taxon>
        <taxon>Gunneridae</taxon>
        <taxon>Pentapetalae</taxon>
        <taxon>rosids</taxon>
        <taxon>malvids</taxon>
        <taxon>Brassicales</taxon>
        <taxon>Brassicaceae</taxon>
        <taxon>Coluteocarpeae</taxon>
        <taxon>Microthlaspi</taxon>
    </lineage>
</organism>
<dbReference type="SMART" id="SM00239">
    <property type="entry name" value="C2"/>
    <property type="match status" value="1"/>
</dbReference>
<dbReference type="Gene3D" id="2.60.40.150">
    <property type="entry name" value="C2 domain"/>
    <property type="match status" value="1"/>
</dbReference>
<dbReference type="InterPro" id="IPR044750">
    <property type="entry name" value="C2_SRC2/BAP"/>
</dbReference>
<gene>
    <name evidence="3" type="ORF">MERR_LOCUS44822</name>
</gene>
<dbReference type="EMBL" id="CACVBM020001695">
    <property type="protein sequence ID" value="CAA7057586.1"/>
    <property type="molecule type" value="Genomic_DNA"/>
</dbReference>
<dbReference type="InterPro" id="IPR000008">
    <property type="entry name" value="C2_dom"/>
</dbReference>
<dbReference type="PROSITE" id="PS50004">
    <property type="entry name" value="C2"/>
    <property type="match status" value="1"/>
</dbReference>
<dbReference type="Pfam" id="PF00168">
    <property type="entry name" value="C2"/>
    <property type="match status" value="1"/>
</dbReference>
<feature type="domain" description="C2" evidence="2">
    <location>
        <begin position="1"/>
        <end position="115"/>
    </location>
</feature>
<feature type="region of interest" description="Disordered" evidence="1">
    <location>
        <begin position="167"/>
        <end position="204"/>
    </location>
</feature>
<dbReference type="PANTHER" id="PTHR32246">
    <property type="entry name" value="INGRESSION PROTEIN FIC1"/>
    <property type="match status" value="1"/>
</dbReference>
<dbReference type="Proteomes" id="UP000467841">
    <property type="component" value="Unassembled WGS sequence"/>
</dbReference>
<evidence type="ECO:0000256" key="1">
    <source>
        <dbReference type="SAM" id="MobiDB-lite"/>
    </source>
</evidence>
<name>A0A6D2KKY4_9BRAS</name>
<dbReference type="OrthoDB" id="270970at2759"/>
<dbReference type="GO" id="GO:0006952">
    <property type="term" value="P:defense response"/>
    <property type="evidence" value="ECO:0007669"/>
    <property type="project" value="InterPro"/>
</dbReference>
<evidence type="ECO:0000259" key="2">
    <source>
        <dbReference type="PROSITE" id="PS50004"/>
    </source>
</evidence>
<dbReference type="SUPFAM" id="SSF49562">
    <property type="entry name" value="C2 domain (Calcium/lipid-binding domain, CaLB)"/>
    <property type="match status" value="1"/>
</dbReference>
<keyword evidence="4" id="KW-1185">Reference proteome</keyword>
<comment type="caution">
    <text evidence="3">The sequence shown here is derived from an EMBL/GenBank/DDBJ whole genome shotgun (WGS) entry which is preliminary data.</text>
</comment>